<evidence type="ECO:0000256" key="2">
    <source>
        <dbReference type="ARBA" id="ARBA00012925"/>
    </source>
</evidence>
<dbReference type="InterPro" id="IPR001765">
    <property type="entry name" value="Carbonic_anhydrase"/>
</dbReference>
<dbReference type="GO" id="GO:0008270">
    <property type="term" value="F:zinc ion binding"/>
    <property type="evidence" value="ECO:0007669"/>
    <property type="project" value="InterPro"/>
</dbReference>
<protein>
    <recommendedName>
        <fullName evidence="2">carbonic anhydrase</fullName>
        <ecNumber evidence="2">4.2.1.1</ecNumber>
    </recommendedName>
</protein>
<dbReference type="RefSeq" id="WP_129607734.1">
    <property type="nucleotide sequence ID" value="NZ_UWOC01000036.1"/>
</dbReference>
<evidence type="ECO:0000256" key="5">
    <source>
        <dbReference type="ARBA" id="ARBA00048348"/>
    </source>
</evidence>
<dbReference type="GO" id="GO:0015976">
    <property type="term" value="P:carbon utilization"/>
    <property type="evidence" value="ECO:0007669"/>
    <property type="project" value="InterPro"/>
</dbReference>
<comment type="catalytic activity">
    <reaction evidence="5">
        <text>hydrogencarbonate + H(+) = CO2 + H2O</text>
        <dbReference type="Rhea" id="RHEA:10748"/>
        <dbReference type="ChEBI" id="CHEBI:15377"/>
        <dbReference type="ChEBI" id="CHEBI:15378"/>
        <dbReference type="ChEBI" id="CHEBI:16526"/>
        <dbReference type="ChEBI" id="CHEBI:17544"/>
        <dbReference type="EC" id="4.2.1.1"/>
    </reaction>
</comment>
<keyword evidence="8" id="KW-1185">Reference proteome</keyword>
<accession>A0A3S4F7Q5</accession>
<dbReference type="InterPro" id="IPR015892">
    <property type="entry name" value="Carbonic_anhydrase_CS"/>
</dbReference>
<keyword evidence="3 6" id="KW-0862">Zinc</keyword>
<dbReference type="Gene3D" id="3.40.1050.10">
    <property type="entry name" value="Carbonic anhydrase"/>
    <property type="match status" value="1"/>
</dbReference>
<keyword evidence="4" id="KW-0456">Lyase</keyword>
<evidence type="ECO:0000313" key="8">
    <source>
        <dbReference type="Proteomes" id="UP000289200"/>
    </source>
</evidence>
<comment type="cofactor">
    <cofactor evidence="6">
        <name>Zn(2+)</name>
        <dbReference type="ChEBI" id="CHEBI:29105"/>
    </cofactor>
    <text evidence="6">Binds 1 zinc ion per subunit.</text>
</comment>
<proteinExistence type="inferred from homology"/>
<dbReference type="AlphaFoldDB" id="A0A3S4F7Q5"/>
<comment type="caution">
    <text evidence="7">The sequence shown here is derived from an EMBL/GenBank/DDBJ whole genome shotgun (WGS) entry which is preliminary data.</text>
</comment>
<dbReference type="PROSITE" id="PS00704">
    <property type="entry name" value="PROK_CO2_ANHYDRASE_1"/>
    <property type="match status" value="1"/>
</dbReference>
<dbReference type="InterPro" id="IPR036874">
    <property type="entry name" value="Carbonic_anhydrase_sf"/>
</dbReference>
<dbReference type="Proteomes" id="UP000289200">
    <property type="component" value="Unassembled WGS sequence"/>
</dbReference>
<evidence type="ECO:0000256" key="6">
    <source>
        <dbReference type="PIRSR" id="PIRSR601765-1"/>
    </source>
</evidence>
<dbReference type="InterPro" id="IPR006311">
    <property type="entry name" value="TAT_signal"/>
</dbReference>
<dbReference type="OrthoDB" id="9797527at2"/>
<dbReference type="PANTHER" id="PTHR11002:SF79">
    <property type="entry name" value="CARBONIC ANHYDRASE 2"/>
    <property type="match status" value="1"/>
</dbReference>
<comment type="similarity">
    <text evidence="1">Belongs to the beta-class carbonic anhydrase family.</text>
</comment>
<dbReference type="EMBL" id="UWOC01000036">
    <property type="protein sequence ID" value="VCU07551.1"/>
    <property type="molecule type" value="Genomic_DNA"/>
</dbReference>
<dbReference type="GO" id="GO:0004089">
    <property type="term" value="F:carbonate dehydratase activity"/>
    <property type="evidence" value="ECO:0007669"/>
    <property type="project" value="UniProtKB-EC"/>
</dbReference>
<feature type="binding site" evidence="6">
    <location>
        <position position="100"/>
    </location>
    <ligand>
        <name>Zn(2+)</name>
        <dbReference type="ChEBI" id="CHEBI:29105"/>
    </ligand>
</feature>
<feature type="binding site" evidence="6">
    <location>
        <position position="102"/>
    </location>
    <ligand>
        <name>Zn(2+)</name>
        <dbReference type="ChEBI" id="CHEBI:29105"/>
    </ligand>
</feature>
<dbReference type="CDD" id="cd03378">
    <property type="entry name" value="beta_CA_cladeC"/>
    <property type="match status" value="1"/>
</dbReference>
<name>A0A3S4F7Q5_9BRAD</name>
<feature type="binding site" evidence="6">
    <location>
        <position position="156"/>
    </location>
    <ligand>
        <name>Zn(2+)</name>
        <dbReference type="ChEBI" id="CHEBI:29105"/>
    </ligand>
</feature>
<dbReference type="EC" id="4.2.1.1" evidence="2"/>
<dbReference type="PANTHER" id="PTHR11002">
    <property type="entry name" value="CARBONIC ANHYDRASE"/>
    <property type="match status" value="1"/>
</dbReference>
<dbReference type="SUPFAM" id="SSF53056">
    <property type="entry name" value="beta-carbonic anhydrase, cab"/>
    <property type="match status" value="1"/>
</dbReference>
<feature type="binding site" evidence="6">
    <location>
        <position position="153"/>
    </location>
    <ligand>
        <name>Zn(2+)</name>
        <dbReference type="ChEBI" id="CHEBI:29105"/>
    </ligand>
</feature>
<evidence type="ECO:0000313" key="7">
    <source>
        <dbReference type="EMBL" id="VCU07551.1"/>
    </source>
</evidence>
<evidence type="ECO:0000256" key="4">
    <source>
        <dbReference type="ARBA" id="ARBA00023239"/>
    </source>
</evidence>
<evidence type="ECO:0000256" key="1">
    <source>
        <dbReference type="ARBA" id="ARBA00006217"/>
    </source>
</evidence>
<dbReference type="SMART" id="SM00947">
    <property type="entry name" value="Pro_CA"/>
    <property type="match status" value="1"/>
</dbReference>
<sequence>MCDHDRCEPASHPLSRRLLLAAGAAAAAATGLRPGGFVGPAAAQGTDPPRPNAIGPDAALRRLLDGNARYAANTTQNKDLSAGRAARAEAQYPVAGLVSCADSRVAPELAFDQGPGELFVVRLAGNFVDDNGLASLEYGVAVLGLPLIVVLGHSNCGAVAATIKVIQEKKELPGRLPQLVAALKPGVEAALARKPNDPLDEAIAENVRHNVRRLEQAGPIVAKAVADGKVKIVGGVYDIATGKVTML</sequence>
<dbReference type="Pfam" id="PF00484">
    <property type="entry name" value="Pro_CA"/>
    <property type="match status" value="1"/>
</dbReference>
<keyword evidence="6" id="KW-0479">Metal-binding</keyword>
<organism evidence="7 8">
    <name type="scientific">Rhodoplanes serenus</name>
    <dbReference type="NCBI Taxonomy" id="200615"/>
    <lineage>
        <taxon>Bacteria</taxon>
        <taxon>Pseudomonadati</taxon>
        <taxon>Pseudomonadota</taxon>
        <taxon>Alphaproteobacteria</taxon>
        <taxon>Hyphomicrobiales</taxon>
        <taxon>Nitrobacteraceae</taxon>
        <taxon>Rhodoplanes</taxon>
    </lineage>
</organism>
<gene>
    <name evidence="7" type="primary">cynT_1</name>
    <name evidence="7" type="ORF">RHODGE_RHODGE_00640</name>
</gene>
<evidence type="ECO:0000256" key="3">
    <source>
        <dbReference type="ARBA" id="ARBA00022833"/>
    </source>
</evidence>
<dbReference type="PROSITE" id="PS51318">
    <property type="entry name" value="TAT"/>
    <property type="match status" value="1"/>
</dbReference>
<reference evidence="8" key="1">
    <citation type="submission" date="2018-10" db="EMBL/GenBank/DDBJ databases">
        <authorList>
            <person name="Peiro R."/>
            <person name="Begona"/>
            <person name="Cbmso G."/>
            <person name="Lopez M."/>
            <person name="Gonzalez S."/>
            <person name="Sacristan E."/>
            <person name="Castillo E."/>
        </authorList>
    </citation>
    <scope>NUCLEOTIDE SEQUENCE [LARGE SCALE GENOMIC DNA]</scope>
</reference>